<evidence type="ECO:0000313" key="3">
    <source>
        <dbReference type="Proteomes" id="UP000092154"/>
    </source>
</evidence>
<protein>
    <submittedName>
        <fullName evidence="2">Uncharacterized protein</fullName>
    </submittedName>
</protein>
<feature type="signal peptide" evidence="1">
    <location>
        <begin position="1"/>
        <end position="22"/>
    </location>
</feature>
<reference evidence="2 3" key="1">
    <citation type="submission" date="2016-06" db="EMBL/GenBank/DDBJ databases">
        <title>Comparative genomics of the ectomycorrhizal sister species Rhizopogon vinicolor and Rhizopogon vesiculosus (Basidiomycota: Boletales) reveals a divergence of the mating type B locus.</title>
        <authorList>
            <consortium name="DOE Joint Genome Institute"/>
            <person name="Mujic A.B."/>
            <person name="Kuo A."/>
            <person name="Tritt A."/>
            <person name="Lipzen A."/>
            <person name="Chen C."/>
            <person name="Johnson J."/>
            <person name="Sharma A."/>
            <person name="Barry K."/>
            <person name="Grigoriev I.V."/>
            <person name="Spatafora J.W."/>
        </authorList>
    </citation>
    <scope>NUCLEOTIDE SEQUENCE [LARGE SCALE GENOMIC DNA]</scope>
    <source>
        <strain evidence="2 3">AM-OR11-026</strain>
    </source>
</reference>
<dbReference type="InParanoid" id="A0A1B7MF47"/>
<organism evidence="2 3">
    <name type="scientific">Rhizopogon vinicolor AM-OR11-026</name>
    <dbReference type="NCBI Taxonomy" id="1314800"/>
    <lineage>
        <taxon>Eukaryota</taxon>
        <taxon>Fungi</taxon>
        <taxon>Dikarya</taxon>
        <taxon>Basidiomycota</taxon>
        <taxon>Agaricomycotina</taxon>
        <taxon>Agaricomycetes</taxon>
        <taxon>Agaricomycetidae</taxon>
        <taxon>Boletales</taxon>
        <taxon>Suillineae</taxon>
        <taxon>Rhizopogonaceae</taxon>
        <taxon>Rhizopogon</taxon>
    </lineage>
</organism>
<keyword evidence="3" id="KW-1185">Reference proteome</keyword>
<feature type="chain" id="PRO_5008597285" evidence="1">
    <location>
        <begin position="23"/>
        <end position="116"/>
    </location>
</feature>
<accession>A0A1B7MF47</accession>
<proteinExistence type="predicted"/>
<sequence length="116" mass="13007">MFGGLIAIGIIYKLAMIEMVHAENLTLNFYVRALHVCKTRSGLKLKGNGGVESVKWQSSRPLPSRDGRYPSNKASNLDVSTFSIQMFRVADFIVLVTVRNSKHPSKIVLAAWMKQR</sequence>
<dbReference type="AlphaFoldDB" id="A0A1B7MF47"/>
<evidence type="ECO:0000256" key="1">
    <source>
        <dbReference type="SAM" id="SignalP"/>
    </source>
</evidence>
<name>A0A1B7MF47_9AGAM</name>
<dbReference type="EMBL" id="KV449524">
    <property type="protein sequence ID" value="OAX31208.1"/>
    <property type="molecule type" value="Genomic_DNA"/>
</dbReference>
<evidence type="ECO:0000313" key="2">
    <source>
        <dbReference type="EMBL" id="OAX31208.1"/>
    </source>
</evidence>
<gene>
    <name evidence="2" type="ORF">K503DRAFT_110196</name>
</gene>
<keyword evidence="1" id="KW-0732">Signal</keyword>
<dbReference type="Proteomes" id="UP000092154">
    <property type="component" value="Unassembled WGS sequence"/>
</dbReference>